<dbReference type="AlphaFoldDB" id="A0A3A3FQ84"/>
<feature type="region of interest" description="Disordered" evidence="1">
    <location>
        <begin position="62"/>
        <end position="82"/>
    </location>
</feature>
<accession>A0A3A3FQ84</accession>
<evidence type="ECO:0000256" key="1">
    <source>
        <dbReference type="SAM" id="MobiDB-lite"/>
    </source>
</evidence>
<gene>
    <name evidence="2" type="ORF">D3871_06480</name>
</gene>
<proteinExistence type="predicted"/>
<dbReference type="InterPro" id="IPR006450">
    <property type="entry name" value="Phage_HK97_gp6-like"/>
</dbReference>
<evidence type="ECO:0000313" key="3">
    <source>
        <dbReference type="Proteomes" id="UP000265955"/>
    </source>
</evidence>
<feature type="compositionally biased region" description="Basic and acidic residues" evidence="1">
    <location>
        <begin position="69"/>
        <end position="82"/>
    </location>
</feature>
<dbReference type="Gene3D" id="1.10.3230.30">
    <property type="entry name" value="Phage gp6-like head-tail connector protein"/>
    <property type="match status" value="1"/>
</dbReference>
<reference evidence="3" key="1">
    <citation type="submission" date="2018-09" db="EMBL/GenBank/DDBJ databases">
        <authorList>
            <person name="Zhu H."/>
        </authorList>
    </citation>
    <scope>NUCLEOTIDE SEQUENCE [LARGE SCALE GENOMIC DNA]</scope>
    <source>
        <strain evidence="3">K1R23-30</strain>
    </source>
</reference>
<keyword evidence="3" id="KW-1185">Reference proteome</keyword>
<sequence>MIATAKAHVENYTGVTYADGEAPALVKSAALLLVSDLYDVRGVSSENGEFYLHESSIRAATEPVPGDGGLRHLPEEDLFRAR</sequence>
<protein>
    <submittedName>
        <fullName evidence="2">Phage gp6-like head-tail connector protein</fullName>
    </submittedName>
</protein>
<dbReference type="CDD" id="cd08054">
    <property type="entry name" value="gp6"/>
    <property type="match status" value="1"/>
</dbReference>
<evidence type="ECO:0000313" key="2">
    <source>
        <dbReference type="EMBL" id="RJF98196.1"/>
    </source>
</evidence>
<comment type="caution">
    <text evidence="2">The sequence shown here is derived from an EMBL/GenBank/DDBJ whole genome shotgun (WGS) entry which is preliminary data.</text>
</comment>
<dbReference type="EMBL" id="QYUO01000001">
    <property type="protein sequence ID" value="RJF98196.1"/>
    <property type="molecule type" value="Genomic_DNA"/>
</dbReference>
<dbReference type="Proteomes" id="UP000265955">
    <property type="component" value="Unassembled WGS sequence"/>
</dbReference>
<organism evidence="2 3">
    <name type="scientific">Noviherbaspirillum saxi</name>
    <dbReference type="NCBI Taxonomy" id="2320863"/>
    <lineage>
        <taxon>Bacteria</taxon>
        <taxon>Pseudomonadati</taxon>
        <taxon>Pseudomonadota</taxon>
        <taxon>Betaproteobacteria</taxon>
        <taxon>Burkholderiales</taxon>
        <taxon>Oxalobacteraceae</taxon>
        <taxon>Noviherbaspirillum</taxon>
    </lineage>
</organism>
<name>A0A3A3FQ84_9BURK</name>
<dbReference type="OrthoDB" id="8452319at2"/>
<dbReference type="NCBIfam" id="TIGR01560">
    <property type="entry name" value="put_DNA_pack"/>
    <property type="match status" value="1"/>
</dbReference>